<organism evidence="1 2">
    <name type="scientific">Punica granatum</name>
    <name type="common">Pomegranate</name>
    <dbReference type="NCBI Taxonomy" id="22663"/>
    <lineage>
        <taxon>Eukaryota</taxon>
        <taxon>Viridiplantae</taxon>
        <taxon>Streptophyta</taxon>
        <taxon>Embryophyta</taxon>
        <taxon>Tracheophyta</taxon>
        <taxon>Spermatophyta</taxon>
        <taxon>Magnoliopsida</taxon>
        <taxon>eudicotyledons</taxon>
        <taxon>Gunneridae</taxon>
        <taxon>Pentapetalae</taxon>
        <taxon>rosids</taxon>
        <taxon>malvids</taxon>
        <taxon>Myrtales</taxon>
        <taxon>Lythraceae</taxon>
        <taxon>Punica</taxon>
    </lineage>
</organism>
<gene>
    <name evidence="1" type="ORF">CRG98_012622</name>
</gene>
<dbReference type="Proteomes" id="UP000233551">
    <property type="component" value="Unassembled WGS sequence"/>
</dbReference>
<comment type="caution">
    <text evidence="1">The sequence shown here is derived from an EMBL/GenBank/DDBJ whole genome shotgun (WGS) entry which is preliminary data.</text>
</comment>
<evidence type="ECO:0000313" key="2">
    <source>
        <dbReference type="Proteomes" id="UP000233551"/>
    </source>
</evidence>
<name>A0A2I0KEM5_PUNGR</name>
<evidence type="ECO:0000313" key="1">
    <source>
        <dbReference type="EMBL" id="PKI66957.1"/>
    </source>
</evidence>
<keyword evidence="2" id="KW-1185">Reference proteome</keyword>
<accession>A0A2I0KEM5</accession>
<proteinExistence type="predicted"/>
<sequence length="51" mass="5884">MDFIEGPHARDLIARLRSVHLLGGFVTDTRENESPQPVYDWKIMGWCVARV</sequence>
<protein>
    <submittedName>
        <fullName evidence="1">Uncharacterized protein</fullName>
    </submittedName>
</protein>
<dbReference type="EMBL" id="PGOL01000650">
    <property type="protein sequence ID" value="PKI66957.1"/>
    <property type="molecule type" value="Genomic_DNA"/>
</dbReference>
<reference evidence="1 2" key="1">
    <citation type="submission" date="2017-11" db="EMBL/GenBank/DDBJ databases">
        <title>De-novo sequencing of pomegranate (Punica granatum L.) genome.</title>
        <authorList>
            <person name="Akparov Z."/>
            <person name="Amiraslanov A."/>
            <person name="Hajiyeva S."/>
            <person name="Abbasov M."/>
            <person name="Kaur K."/>
            <person name="Hamwieh A."/>
            <person name="Solovyev V."/>
            <person name="Salamov A."/>
            <person name="Braich B."/>
            <person name="Kosarev P."/>
            <person name="Mahmoud A."/>
            <person name="Hajiyev E."/>
            <person name="Babayeva S."/>
            <person name="Izzatullayeva V."/>
            <person name="Mammadov A."/>
            <person name="Mammadov A."/>
            <person name="Sharifova S."/>
            <person name="Ojaghi J."/>
            <person name="Eynullazada K."/>
            <person name="Bayramov B."/>
            <person name="Abdulazimova A."/>
            <person name="Shahmuradov I."/>
        </authorList>
    </citation>
    <scope>NUCLEOTIDE SEQUENCE [LARGE SCALE GENOMIC DNA]</scope>
    <source>
        <strain evidence="2">cv. AG2017</strain>
        <tissue evidence="1">Leaf</tissue>
    </source>
</reference>
<dbReference type="AlphaFoldDB" id="A0A2I0KEM5"/>